<proteinExistence type="predicted"/>
<name>A0ABW8SP79_9CLOT</name>
<protein>
    <recommendedName>
        <fullName evidence="3">Rhodanase C-terminal domain-containing protein</fullName>
    </recommendedName>
</protein>
<evidence type="ECO:0000313" key="1">
    <source>
        <dbReference type="EMBL" id="MFL0197016.1"/>
    </source>
</evidence>
<dbReference type="RefSeq" id="WP_406793120.1">
    <property type="nucleotide sequence ID" value="NZ_JBJHZX010000024.1"/>
</dbReference>
<sequence length="116" mass="13587">MLFANTKQCSNCICLNCSTFKHDKCGYICIRNCSEENRNPSEKCKTESRHNDIRIKLTPLQLKKRFTISSNLALEDMYDKKELSDIYKELSGKESKSSWTKKNIIREIKINMTKIK</sequence>
<dbReference type="Proteomes" id="UP001623660">
    <property type="component" value="Unassembled WGS sequence"/>
</dbReference>
<reference evidence="1 2" key="1">
    <citation type="submission" date="2024-11" db="EMBL/GenBank/DDBJ databases">
        <authorList>
            <person name="Heng Y.C."/>
            <person name="Lim A.C.H."/>
            <person name="Lee J.K.Y."/>
            <person name="Kittelmann S."/>
        </authorList>
    </citation>
    <scope>NUCLEOTIDE SEQUENCE [LARGE SCALE GENOMIC DNA]</scope>
    <source>
        <strain evidence="1 2">WILCCON 0269</strain>
    </source>
</reference>
<gene>
    <name evidence="1" type="ORF">ACJDU8_15825</name>
</gene>
<dbReference type="EMBL" id="JBJHZX010000024">
    <property type="protein sequence ID" value="MFL0197016.1"/>
    <property type="molecule type" value="Genomic_DNA"/>
</dbReference>
<evidence type="ECO:0008006" key="3">
    <source>
        <dbReference type="Google" id="ProtNLM"/>
    </source>
</evidence>
<organism evidence="1 2">
    <name type="scientific">Candidatus Clostridium eludens</name>
    <dbReference type="NCBI Taxonomy" id="3381663"/>
    <lineage>
        <taxon>Bacteria</taxon>
        <taxon>Bacillati</taxon>
        <taxon>Bacillota</taxon>
        <taxon>Clostridia</taxon>
        <taxon>Eubacteriales</taxon>
        <taxon>Clostridiaceae</taxon>
        <taxon>Clostridium</taxon>
    </lineage>
</organism>
<accession>A0ABW8SP79</accession>
<keyword evidence="2" id="KW-1185">Reference proteome</keyword>
<comment type="caution">
    <text evidence="1">The sequence shown here is derived from an EMBL/GenBank/DDBJ whole genome shotgun (WGS) entry which is preliminary data.</text>
</comment>
<evidence type="ECO:0000313" key="2">
    <source>
        <dbReference type="Proteomes" id="UP001623660"/>
    </source>
</evidence>